<organism evidence="1 2">
    <name type="scientific">Fimbriiglobus ruber</name>
    <dbReference type="NCBI Taxonomy" id="1908690"/>
    <lineage>
        <taxon>Bacteria</taxon>
        <taxon>Pseudomonadati</taxon>
        <taxon>Planctomycetota</taxon>
        <taxon>Planctomycetia</taxon>
        <taxon>Gemmatales</taxon>
        <taxon>Gemmataceae</taxon>
        <taxon>Fimbriiglobus</taxon>
    </lineage>
</organism>
<evidence type="ECO:0000313" key="2">
    <source>
        <dbReference type="Proteomes" id="UP000214646"/>
    </source>
</evidence>
<keyword evidence="2" id="KW-1185">Reference proteome</keyword>
<evidence type="ECO:0008006" key="3">
    <source>
        <dbReference type="Google" id="ProtNLM"/>
    </source>
</evidence>
<comment type="caution">
    <text evidence="1">The sequence shown here is derived from an EMBL/GenBank/DDBJ whole genome shotgun (WGS) entry which is preliminary data.</text>
</comment>
<name>A0A225E6P8_9BACT</name>
<dbReference type="RefSeq" id="WP_088252935.1">
    <property type="nucleotide sequence ID" value="NZ_NIDE01000002.1"/>
</dbReference>
<dbReference type="EMBL" id="NIDE01000002">
    <property type="protein sequence ID" value="OWK45169.1"/>
    <property type="molecule type" value="Genomic_DNA"/>
</dbReference>
<gene>
    <name evidence="1" type="ORF">FRUB_01500</name>
</gene>
<accession>A0A225E6P8</accession>
<proteinExistence type="predicted"/>
<evidence type="ECO:0000313" key="1">
    <source>
        <dbReference type="EMBL" id="OWK45169.1"/>
    </source>
</evidence>
<sequence length="127" mass="14023">MKRLVFFVEGDGDVEAVPTLAAKLMLHLPDELQWQLFVDDRAFKIGNLDSVTGRRADNWTNYLGAARKRPDLGAVLTILDGDSSHFEGAPFCPRDTALALAARPGPLAPRVFSPSRSYFSARNMSRC</sequence>
<dbReference type="Proteomes" id="UP000214646">
    <property type="component" value="Unassembled WGS sequence"/>
</dbReference>
<protein>
    <recommendedName>
        <fullName evidence="3">DUF4276 family protein</fullName>
    </recommendedName>
</protein>
<reference evidence="2" key="1">
    <citation type="submission" date="2017-06" db="EMBL/GenBank/DDBJ databases">
        <title>Genome analysis of Fimbriiglobus ruber SP5, the first member of the order Planctomycetales with confirmed chitinolytic capability.</title>
        <authorList>
            <person name="Ravin N.V."/>
            <person name="Rakitin A.L."/>
            <person name="Ivanova A.A."/>
            <person name="Beletsky A.V."/>
            <person name="Kulichevskaya I.S."/>
            <person name="Mardanov A.V."/>
            <person name="Dedysh S.N."/>
        </authorList>
    </citation>
    <scope>NUCLEOTIDE SEQUENCE [LARGE SCALE GENOMIC DNA]</scope>
    <source>
        <strain evidence="2">SP5</strain>
    </source>
</reference>
<dbReference type="AlphaFoldDB" id="A0A225E6P8"/>